<dbReference type="InterPro" id="IPR020846">
    <property type="entry name" value="MFS_dom"/>
</dbReference>
<feature type="transmembrane region" description="Helical" evidence="3">
    <location>
        <begin position="139"/>
        <end position="157"/>
    </location>
</feature>
<evidence type="ECO:0000256" key="1">
    <source>
        <dbReference type="ARBA" id="ARBA00004141"/>
    </source>
</evidence>
<dbReference type="PROSITE" id="PS50850">
    <property type="entry name" value="MFS"/>
    <property type="match status" value="1"/>
</dbReference>
<evidence type="ECO:0000313" key="5">
    <source>
        <dbReference type="EMBL" id="GMH87643.1"/>
    </source>
</evidence>
<feature type="region of interest" description="Disordered" evidence="2">
    <location>
        <begin position="198"/>
        <end position="219"/>
    </location>
</feature>
<keyword evidence="3" id="KW-1133">Transmembrane helix</keyword>
<feature type="transmembrane region" description="Helical" evidence="3">
    <location>
        <begin position="106"/>
        <end position="127"/>
    </location>
</feature>
<dbReference type="AlphaFoldDB" id="A0A9W7ERZ1"/>
<dbReference type="CDD" id="cd17355">
    <property type="entry name" value="MFS_YcxA_like"/>
    <property type="match status" value="1"/>
</dbReference>
<organism evidence="5 6">
    <name type="scientific">Triparma verrucosa</name>
    <dbReference type="NCBI Taxonomy" id="1606542"/>
    <lineage>
        <taxon>Eukaryota</taxon>
        <taxon>Sar</taxon>
        <taxon>Stramenopiles</taxon>
        <taxon>Ochrophyta</taxon>
        <taxon>Bolidophyceae</taxon>
        <taxon>Parmales</taxon>
        <taxon>Triparmaceae</taxon>
        <taxon>Triparma</taxon>
    </lineage>
</organism>
<protein>
    <recommendedName>
        <fullName evidence="4">Major facilitator superfamily (MFS) profile domain-containing protein</fullName>
    </recommendedName>
</protein>
<evidence type="ECO:0000256" key="2">
    <source>
        <dbReference type="SAM" id="MobiDB-lite"/>
    </source>
</evidence>
<dbReference type="Proteomes" id="UP001165160">
    <property type="component" value="Unassembled WGS sequence"/>
</dbReference>
<sequence length="429" mass="45489">MFGCSTRFSGIVCGGVISGLGFGINSSLGLFLKPISDDQGFGREVLSMAIALAVLLNGFTSIFWGALNDRYGVLLTCGSGATLVFASLFLASFASSSAAFMVTIPFQGAAGGAISFGVTLGAVARLFGDHELAQRSRALGLTTSLGSLGVVVVPPVAQALLHAYHWRPALRLVGLGTLVMLPMALVLARAGRARSNDDDVKGVEIDKGEEEEEEEGNEPDLHRTLLAAQVHPPYILLVLGFFVCGFHVVFVSTHLPSYCEDEGLPSWVGATALSVIGIGNVIGTATSGVLGAKFPGDKNKLLSALYFSRACLFALFCSIPLSEATVLGFAFVLGLLWLSTVPLTSGLLSDMFSPKYGSTLFGIAFCSHQLGSFFGAWLGGKTYDSTGSYDLMWWLMVIAGVLASVLHWPIRNERVKFLYTMGEINDNKL</sequence>
<accession>A0A9W7ERZ1</accession>
<feature type="transmembrane region" description="Helical" evidence="3">
    <location>
        <begin position="45"/>
        <end position="66"/>
    </location>
</feature>
<feature type="transmembrane region" description="Helical" evidence="3">
    <location>
        <begin position="391"/>
        <end position="410"/>
    </location>
</feature>
<dbReference type="PANTHER" id="PTHR11360:SF284">
    <property type="entry name" value="EG:103B4.3 PROTEIN-RELATED"/>
    <property type="match status" value="1"/>
</dbReference>
<reference evidence="6" key="1">
    <citation type="journal article" date="2023" name="Commun. Biol.">
        <title>Genome analysis of Parmales, the sister group of diatoms, reveals the evolutionary specialization of diatoms from phago-mixotrophs to photoautotrophs.</title>
        <authorList>
            <person name="Ban H."/>
            <person name="Sato S."/>
            <person name="Yoshikawa S."/>
            <person name="Yamada K."/>
            <person name="Nakamura Y."/>
            <person name="Ichinomiya M."/>
            <person name="Sato N."/>
            <person name="Blanc-Mathieu R."/>
            <person name="Endo H."/>
            <person name="Kuwata A."/>
            <person name="Ogata H."/>
        </authorList>
    </citation>
    <scope>NUCLEOTIDE SEQUENCE [LARGE SCALE GENOMIC DNA]</scope>
    <source>
        <strain evidence="6">NIES 3699</strain>
    </source>
</reference>
<gene>
    <name evidence="5" type="ORF">TrVE_jg2642</name>
</gene>
<dbReference type="Gene3D" id="1.20.1250.20">
    <property type="entry name" value="MFS general substrate transporter like domains"/>
    <property type="match status" value="1"/>
</dbReference>
<feature type="compositionally biased region" description="Acidic residues" evidence="2">
    <location>
        <begin position="207"/>
        <end position="218"/>
    </location>
</feature>
<dbReference type="InterPro" id="IPR050327">
    <property type="entry name" value="Proton-linked_MCT"/>
</dbReference>
<feature type="transmembrane region" description="Helical" evidence="3">
    <location>
        <begin position="304"/>
        <end position="321"/>
    </location>
</feature>
<dbReference type="EMBL" id="BRXX01000074">
    <property type="protein sequence ID" value="GMH87643.1"/>
    <property type="molecule type" value="Genomic_DNA"/>
</dbReference>
<dbReference type="GO" id="GO:0022857">
    <property type="term" value="F:transmembrane transporter activity"/>
    <property type="evidence" value="ECO:0007669"/>
    <property type="project" value="InterPro"/>
</dbReference>
<comment type="caution">
    <text evidence="5">The sequence shown here is derived from an EMBL/GenBank/DDBJ whole genome shotgun (WGS) entry which is preliminary data.</text>
</comment>
<feature type="transmembrane region" description="Helical" evidence="3">
    <location>
        <begin position="234"/>
        <end position="255"/>
    </location>
</feature>
<dbReference type="Pfam" id="PF07690">
    <property type="entry name" value="MFS_1"/>
    <property type="match status" value="1"/>
</dbReference>
<feature type="transmembrane region" description="Helical" evidence="3">
    <location>
        <begin position="360"/>
        <end position="379"/>
    </location>
</feature>
<keyword evidence="3" id="KW-0812">Transmembrane</keyword>
<feature type="transmembrane region" description="Helical" evidence="3">
    <location>
        <begin position="12"/>
        <end position="33"/>
    </location>
</feature>
<dbReference type="InterPro" id="IPR036259">
    <property type="entry name" value="MFS_trans_sf"/>
</dbReference>
<feature type="domain" description="Major facilitator superfamily (MFS) profile" evidence="4">
    <location>
        <begin position="7"/>
        <end position="415"/>
    </location>
</feature>
<feature type="transmembrane region" description="Helical" evidence="3">
    <location>
        <begin position="169"/>
        <end position="188"/>
    </location>
</feature>
<dbReference type="GO" id="GO:0016020">
    <property type="term" value="C:membrane"/>
    <property type="evidence" value="ECO:0007669"/>
    <property type="project" value="UniProtKB-SubCell"/>
</dbReference>
<feature type="transmembrane region" description="Helical" evidence="3">
    <location>
        <begin position="73"/>
        <end position="94"/>
    </location>
</feature>
<dbReference type="InterPro" id="IPR011701">
    <property type="entry name" value="MFS"/>
</dbReference>
<keyword evidence="3" id="KW-0472">Membrane</keyword>
<dbReference type="PANTHER" id="PTHR11360">
    <property type="entry name" value="MONOCARBOXYLATE TRANSPORTER"/>
    <property type="match status" value="1"/>
</dbReference>
<comment type="subcellular location">
    <subcellularLocation>
        <location evidence="1">Membrane</location>
        <topology evidence="1">Multi-pass membrane protein</topology>
    </subcellularLocation>
</comment>
<evidence type="ECO:0000259" key="4">
    <source>
        <dbReference type="PROSITE" id="PS50850"/>
    </source>
</evidence>
<proteinExistence type="predicted"/>
<evidence type="ECO:0000256" key="3">
    <source>
        <dbReference type="SAM" id="Phobius"/>
    </source>
</evidence>
<evidence type="ECO:0000313" key="6">
    <source>
        <dbReference type="Proteomes" id="UP001165160"/>
    </source>
</evidence>
<feature type="transmembrane region" description="Helical" evidence="3">
    <location>
        <begin position="327"/>
        <end position="348"/>
    </location>
</feature>
<dbReference type="SUPFAM" id="SSF103473">
    <property type="entry name" value="MFS general substrate transporter"/>
    <property type="match status" value="1"/>
</dbReference>
<feature type="transmembrane region" description="Helical" evidence="3">
    <location>
        <begin position="267"/>
        <end position="292"/>
    </location>
</feature>
<keyword evidence="6" id="KW-1185">Reference proteome</keyword>
<name>A0A9W7ERZ1_9STRA</name>